<accession>A0A3N1PJY3</accession>
<dbReference type="Proteomes" id="UP000268033">
    <property type="component" value="Unassembled WGS sequence"/>
</dbReference>
<gene>
    <name evidence="2" type="ORF">EDC28_10693</name>
</gene>
<dbReference type="GO" id="GO:0016787">
    <property type="term" value="F:hydrolase activity"/>
    <property type="evidence" value="ECO:0007669"/>
    <property type="project" value="UniProtKB-KW"/>
</dbReference>
<evidence type="ECO:0000313" key="2">
    <source>
        <dbReference type="EMBL" id="ROQ24846.1"/>
    </source>
</evidence>
<name>A0A3N1PJY3_9GAMM</name>
<dbReference type="Pfam" id="PF00795">
    <property type="entry name" value="CN_hydrolase"/>
    <property type="match status" value="1"/>
</dbReference>
<sequence length="284" mass="31787">MVNIASCQYRVEALPSFAAWAEKQARLVAACHGDLLLYPEYASLELLGWLPSRTAKHLGRSLDALQGGREVFVETFRALSAGFHKAIVLPSIPWRLDDGRVVNRAWYADNGHIRGFSDKQLLTRFETERWSISPGEPSPLLDFRAIPFSVQICYDIEFPQLCRRHVEAGARFVLVPSCTDTLAGFHRVRIGCQARALENQTLVVQSPLVGEAPFAPAIFKNQGKAGFFTAPDYGLPDNGVLAESEQLAPPQSLWLNQQIDLDALEAVRRDGQVLNHRDWPKQWP</sequence>
<keyword evidence="2" id="KW-0378">Hydrolase</keyword>
<organism evidence="2 3">
    <name type="scientific">Gallaecimonas pentaromativorans</name>
    <dbReference type="NCBI Taxonomy" id="584787"/>
    <lineage>
        <taxon>Bacteria</taxon>
        <taxon>Pseudomonadati</taxon>
        <taxon>Pseudomonadota</taxon>
        <taxon>Gammaproteobacteria</taxon>
        <taxon>Enterobacterales</taxon>
        <taxon>Gallaecimonadaceae</taxon>
        <taxon>Gallaecimonas</taxon>
    </lineage>
</organism>
<dbReference type="AlphaFoldDB" id="A0A3N1PJY3"/>
<dbReference type="PANTHER" id="PTHR23088:SF50">
    <property type="entry name" value="HYDROLASE YHCX"/>
    <property type="match status" value="1"/>
</dbReference>
<evidence type="ECO:0000259" key="1">
    <source>
        <dbReference type="PROSITE" id="PS50263"/>
    </source>
</evidence>
<dbReference type="EMBL" id="RJUL01000006">
    <property type="protein sequence ID" value="ROQ24846.1"/>
    <property type="molecule type" value="Genomic_DNA"/>
</dbReference>
<dbReference type="InterPro" id="IPR003010">
    <property type="entry name" value="C-N_Hydrolase"/>
</dbReference>
<proteinExistence type="predicted"/>
<dbReference type="PROSITE" id="PS50263">
    <property type="entry name" value="CN_HYDROLASE"/>
    <property type="match status" value="1"/>
</dbReference>
<dbReference type="RefSeq" id="WP_123421756.1">
    <property type="nucleotide sequence ID" value="NZ_RJUL01000006.1"/>
</dbReference>
<reference evidence="2 3" key="1">
    <citation type="submission" date="2018-11" db="EMBL/GenBank/DDBJ databases">
        <title>Genomic Encyclopedia of Type Strains, Phase IV (KMG-IV): sequencing the most valuable type-strain genomes for metagenomic binning, comparative biology and taxonomic classification.</title>
        <authorList>
            <person name="Goeker M."/>
        </authorList>
    </citation>
    <scope>NUCLEOTIDE SEQUENCE [LARGE SCALE GENOMIC DNA]</scope>
    <source>
        <strain evidence="2 3">DSM 21945</strain>
    </source>
</reference>
<evidence type="ECO:0000313" key="3">
    <source>
        <dbReference type="Proteomes" id="UP000268033"/>
    </source>
</evidence>
<comment type="caution">
    <text evidence="2">The sequence shown here is derived from an EMBL/GenBank/DDBJ whole genome shotgun (WGS) entry which is preliminary data.</text>
</comment>
<protein>
    <submittedName>
        <fullName evidence="2">Putative amidohydrolase</fullName>
    </submittedName>
</protein>
<dbReference type="STRING" id="584787.GCA_001247655_01040"/>
<feature type="domain" description="CN hydrolase" evidence="1">
    <location>
        <begin position="2"/>
        <end position="249"/>
    </location>
</feature>
<dbReference type="Gene3D" id="3.60.110.10">
    <property type="entry name" value="Carbon-nitrogen hydrolase"/>
    <property type="match status" value="1"/>
</dbReference>
<dbReference type="SUPFAM" id="SSF56317">
    <property type="entry name" value="Carbon-nitrogen hydrolase"/>
    <property type="match status" value="1"/>
</dbReference>
<keyword evidence="3" id="KW-1185">Reference proteome</keyword>
<dbReference type="InterPro" id="IPR036526">
    <property type="entry name" value="C-N_Hydrolase_sf"/>
</dbReference>
<dbReference type="PANTHER" id="PTHR23088">
    <property type="entry name" value="NITRILASE-RELATED"/>
    <property type="match status" value="1"/>
</dbReference>